<organism evidence="1 2">
    <name type="scientific">Hucho hucho</name>
    <name type="common">huchen</name>
    <dbReference type="NCBI Taxonomy" id="62062"/>
    <lineage>
        <taxon>Eukaryota</taxon>
        <taxon>Metazoa</taxon>
        <taxon>Chordata</taxon>
        <taxon>Craniata</taxon>
        <taxon>Vertebrata</taxon>
        <taxon>Euteleostomi</taxon>
        <taxon>Actinopterygii</taxon>
        <taxon>Neopterygii</taxon>
        <taxon>Teleostei</taxon>
        <taxon>Protacanthopterygii</taxon>
        <taxon>Salmoniformes</taxon>
        <taxon>Salmonidae</taxon>
        <taxon>Salmoninae</taxon>
        <taxon>Hucho</taxon>
    </lineage>
</organism>
<keyword evidence="2" id="KW-1185">Reference proteome</keyword>
<dbReference type="Proteomes" id="UP000314982">
    <property type="component" value="Unassembled WGS sequence"/>
</dbReference>
<proteinExistence type="predicted"/>
<dbReference type="AlphaFoldDB" id="A0A4W5PEW2"/>
<sequence length="81" mass="9007">MATKTLQAMVFEAASLHSGKITVTFDKGTTEKCTVLLRPYYSEDVALGNELTLLQTQRVQNTRTVALYCQTDVNLPVWILG</sequence>
<reference evidence="2" key="1">
    <citation type="submission" date="2018-06" db="EMBL/GenBank/DDBJ databases">
        <title>Genome assembly of Danube salmon.</title>
        <authorList>
            <person name="Macqueen D.J."/>
            <person name="Gundappa M.K."/>
        </authorList>
    </citation>
    <scope>NUCLEOTIDE SEQUENCE [LARGE SCALE GENOMIC DNA]</scope>
</reference>
<accession>A0A4W5PEW2</accession>
<reference evidence="1" key="3">
    <citation type="submission" date="2025-09" db="UniProtKB">
        <authorList>
            <consortium name="Ensembl"/>
        </authorList>
    </citation>
    <scope>IDENTIFICATION</scope>
</reference>
<dbReference type="STRING" id="62062.ENSHHUP00000060708"/>
<evidence type="ECO:0000313" key="1">
    <source>
        <dbReference type="Ensembl" id="ENSHHUP00000060708.1"/>
    </source>
</evidence>
<name>A0A4W5PEW2_9TELE</name>
<protein>
    <submittedName>
        <fullName evidence="1">Uncharacterized protein</fullName>
    </submittedName>
</protein>
<reference evidence="1" key="2">
    <citation type="submission" date="2025-08" db="UniProtKB">
        <authorList>
            <consortium name="Ensembl"/>
        </authorList>
    </citation>
    <scope>IDENTIFICATION</scope>
</reference>
<evidence type="ECO:0000313" key="2">
    <source>
        <dbReference type="Proteomes" id="UP000314982"/>
    </source>
</evidence>
<dbReference type="Ensembl" id="ENSHHUT00000062772.1">
    <property type="protein sequence ID" value="ENSHHUP00000060708.1"/>
    <property type="gene ID" value="ENSHHUG00000035974.1"/>
</dbReference>